<dbReference type="eggNOG" id="COG2319">
    <property type="taxonomic scope" value="Bacteria"/>
</dbReference>
<feature type="compositionally biased region" description="Acidic residues" evidence="4">
    <location>
        <begin position="203"/>
        <end position="215"/>
    </location>
</feature>
<evidence type="ECO:0000256" key="4">
    <source>
        <dbReference type="SAM" id="MobiDB-lite"/>
    </source>
</evidence>
<feature type="compositionally biased region" description="Low complexity" evidence="4">
    <location>
        <begin position="128"/>
        <end position="138"/>
    </location>
</feature>
<feature type="compositionally biased region" description="Low complexity" evidence="4">
    <location>
        <begin position="503"/>
        <end position="516"/>
    </location>
</feature>
<comment type="caution">
    <text evidence="5">The sequence shown here is derived from an EMBL/GenBank/DDBJ whole genome shotgun (WGS) entry which is preliminary data.</text>
</comment>
<feature type="compositionally biased region" description="Low complexity" evidence="4">
    <location>
        <begin position="396"/>
        <end position="405"/>
    </location>
</feature>
<feature type="repeat" description="WD" evidence="3">
    <location>
        <begin position="2"/>
        <end position="43"/>
    </location>
</feature>
<dbReference type="Proteomes" id="UP000007814">
    <property type="component" value="Unassembled WGS sequence"/>
</dbReference>
<sequence length="727" mass="74109">SLAGHRFGVTDAQWSPDGARILTGSEDGTVRLWDATTGEMTGLFLCFLPDGGVAILDAPSLSLRSGPGEVWDYLGRPEILAGQLTRVGVERRQYINPDPLPETVAEPSPAIPEGEGPAAEGTSETSPAPEAVEAGEVTEVADDSAEQPAEQDSAVSAGSISEPAPAQPDAAADRPASQAAPAGEGVPAQSAHEEAASAPVPETVEDAPAETDGEPVPEAIAEPAAEEGQIEEPVSAEAEIVTPVSAPEAEDSAARARHTAAHTPADAAVVADAVEQPAAPAETEPVAAPTGETLLVQPFPVDQGLVDGEVTAPPAATTPSMVAMPVAPTTAPVEEQSPVPVDEGDQPGEIGVSAAQTPSAAGAEPDDDSTSEAVINTPATPAPQTGSAASRRARHAAATAQTPAEPDADVVVEGEVEAASDAAAPTQVASSSGTAESAYEPVAIPAVEHAGDEPVAAPTGETVAPDQSEPAPIGDAGSESDQTTLDLSKELGEPVQAEMPRHAVPAEGAVPPVAEAEGSEPVAAPTVSTPEDDPEDHAAPEGPVEQIDVANAEQAENSESSQTPEVPVEAAESEEPAKPAESTEAVEAPEAAEAAEEEPAEPTPVPWGDEELRRRIYTEVQEFVAAIARRDVNELASRYGISGNDLAGLDEQLAVLSIPAADLALYPVEQADDYVDGHHRLGLSELEGGGVVITSELWAHEAATGARLNAHWNPMGIYPFDFRNVSM</sequence>
<reference evidence="5 6" key="1">
    <citation type="submission" date="2012-07" db="EMBL/GenBank/DDBJ databases">
        <authorList>
            <person name="Durkin A.S."/>
            <person name="McCorrison J."/>
            <person name="Torralba M."/>
            <person name="Gillis M."/>
            <person name="Methe B."/>
            <person name="Sutton G."/>
            <person name="Nelson K.E."/>
        </authorList>
    </citation>
    <scope>NUCLEOTIDE SEQUENCE [LARGE SCALE GENOMIC DNA]</scope>
    <source>
        <strain evidence="6">ATCC 12104 / DSM 43013 / CCUG 2238 / JCM 8349 / NCTC 10301 / Howell 279</strain>
    </source>
</reference>
<evidence type="ECO:0000313" key="6">
    <source>
        <dbReference type="Proteomes" id="UP000007814"/>
    </source>
</evidence>
<dbReference type="Gene3D" id="2.130.10.10">
    <property type="entry name" value="YVTN repeat-like/Quinoprotein amine dehydrogenase"/>
    <property type="match status" value="1"/>
</dbReference>
<evidence type="ECO:0000256" key="3">
    <source>
        <dbReference type="PROSITE-ProRule" id="PRU00221"/>
    </source>
</evidence>
<feature type="region of interest" description="Disordered" evidence="4">
    <location>
        <begin position="97"/>
        <end position="215"/>
    </location>
</feature>
<dbReference type="SMART" id="SM00320">
    <property type="entry name" value="WD40"/>
    <property type="match status" value="1"/>
</dbReference>
<dbReference type="PROSITE" id="PS50294">
    <property type="entry name" value="WD_REPEATS_REGION"/>
    <property type="match status" value="1"/>
</dbReference>
<feature type="region of interest" description="Disordered" evidence="4">
    <location>
        <begin position="329"/>
        <end position="437"/>
    </location>
</feature>
<proteinExistence type="predicted"/>
<name>J3JL00_ACTNH</name>
<dbReference type="InterPro" id="IPR015943">
    <property type="entry name" value="WD40/YVTN_repeat-like_dom_sf"/>
</dbReference>
<keyword evidence="1 3" id="KW-0853">WD repeat</keyword>
<feature type="compositionally biased region" description="Low complexity" evidence="4">
    <location>
        <begin position="163"/>
        <end position="182"/>
    </location>
</feature>
<dbReference type="InterPro" id="IPR036322">
    <property type="entry name" value="WD40_repeat_dom_sf"/>
</dbReference>
<dbReference type="EMBL" id="ALJK01000043">
    <property type="protein sequence ID" value="EJN85761.1"/>
    <property type="molecule type" value="Genomic_DNA"/>
</dbReference>
<evidence type="ECO:0000313" key="5">
    <source>
        <dbReference type="EMBL" id="EJN85761.1"/>
    </source>
</evidence>
<dbReference type="SUPFAM" id="SSF50978">
    <property type="entry name" value="WD40 repeat-like"/>
    <property type="match status" value="1"/>
</dbReference>
<gene>
    <name evidence="5" type="ORF">HMPREF1129_2326</name>
</gene>
<protein>
    <submittedName>
        <fullName evidence="5">WD domain, G-beta repeat protein</fullName>
    </submittedName>
</protein>
<dbReference type="PROSITE" id="PS50082">
    <property type="entry name" value="WD_REPEATS_2"/>
    <property type="match status" value="1"/>
</dbReference>
<organism evidence="5 6">
    <name type="scientific">Actinomyces naeslundii (strain ATCC 12104 / DSM 43013 / CCUG 2238 / JCM 8349 / NCTC 10301 / Howell 279)</name>
    <dbReference type="NCBI Taxonomy" id="1115803"/>
    <lineage>
        <taxon>Bacteria</taxon>
        <taxon>Bacillati</taxon>
        <taxon>Actinomycetota</taxon>
        <taxon>Actinomycetes</taxon>
        <taxon>Actinomycetales</taxon>
        <taxon>Actinomycetaceae</taxon>
        <taxon>Actinomyces</taxon>
    </lineage>
</organism>
<dbReference type="InterPro" id="IPR019775">
    <property type="entry name" value="WD40_repeat_CS"/>
</dbReference>
<dbReference type="InterPro" id="IPR001680">
    <property type="entry name" value="WD40_rpt"/>
</dbReference>
<feature type="region of interest" description="Disordered" evidence="4">
    <location>
        <begin position="553"/>
        <end position="609"/>
    </location>
</feature>
<evidence type="ECO:0000256" key="2">
    <source>
        <dbReference type="ARBA" id="ARBA00022737"/>
    </source>
</evidence>
<dbReference type="Pfam" id="PF00400">
    <property type="entry name" value="WD40"/>
    <property type="match status" value="1"/>
</dbReference>
<dbReference type="AlphaFoldDB" id="J3JL00"/>
<feature type="compositionally biased region" description="Low complexity" evidence="4">
    <location>
        <begin position="579"/>
        <end position="592"/>
    </location>
</feature>
<feature type="compositionally biased region" description="Polar residues" evidence="4">
    <location>
        <begin position="371"/>
        <end position="386"/>
    </location>
</feature>
<feature type="non-terminal residue" evidence="5">
    <location>
        <position position="1"/>
    </location>
</feature>
<feature type="region of interest" description="Disordered" evidence="4">
    <location>
        <begin position="453"/>
        <end position="541"/>
    </location>
</feature>
<evidence type="ECO:0000256" key="1">
    <source>
        <dbReference type="ARBA" id="ARBA00022574"/>
    </source>
</evidence>
<keyword evidence="2" id="KW-0677">Repeat</keyword>
<dbReference type="PATRIC" id="fig|1115803.3.peg.509"/>
<accession>J3JL00</accession>
<feature type="compositionally biased region" description="Acidic residues" evidence="4">
    <location>
        <begin position="406"/>
        <end position="418"/>
    </location>
</feature>
<dbReference type="PROSITE" id="PS00678">
    <property type="entry name" value="WD_REPEATS_1"/>
    <property type="match status" value="1"/>
</dbReference>